<evidence type="ECO:0000313" key="8">
    <source>
        <dbReference type="Proteomes" id="UP000554766"/>
    </source>
</evidence>
<comment type="caution">
    <text evidence="7">The sequence shown here is derived from an EMBL/GenBank/DDBJ whole genome shotgun (WGS) entry which is preliminary data.</text>
</comment>
<keyword evidence="8" id="KW-1185">Reference proteome</keyword>
<proteinExistence type="inferred from homology"/>
<evidence type="ECO:0000256" key="1">
    <source>
        <dbReference type="ARBA" id="ARBA00005582"/>
    </source>
</evidence>
<dbReference type="InterPro" id="IPR000086">
    <property type="entry name" value="NUDIX_hydrolase_dom"/>
</dbReference>
<dbReference type="RefSeq" id="WP_011901651.1">
    <property type="nucleotide sequence ID" value="NZ_JAAVJF010000004.1"/>
</dbReference>
<evidence type="ECO:0000256" key="4">
    <source>
        <dbReference type="ARBA" id="ARBA00022801"/>
    </source>
</evidence>
<dbReference type="Gene3D" id="3.90.79.10">
    <property type="entry name" value="Nucleoside Triphosphate Pyrophosphohydrolase"/>
    <property type="match status" value="1"/>
</dbReference>
<dbReference type="OMA" id="WRDYEQA"/>
<sequence>MYDEVSAGAVVFYLGGDVEYLLLHYPSGHWDFPKGNVEFGEAPEEAALREIKEETGLDAELVPGFREEIEYFYVKAGRRVRKKVILFLARAFSKEVKLSWEHVGYVWLPYSQALAKVTYPNSRQVLAKAHKYLLQSLKKGDQG</sequence>
<dbReference type="Pfam" id="PF00293">
    <property type="entry name" value="NUDIX"/>
    <property type="match status" value="1"/>
</dbReference>
<evidence type="ECO:0000259" key="6">
    <source>
        <dbReference type="PROSITE" id="PS51462"/>
    </source>
</evidence>
<dbReference type="InterPro" id="IPR020084">
    <property type="entry name" value="NUDIX_hydrolase_CS"/>
</dbReference>
<dbReference type="CDD" id="cd03428">
    <property type="entry name" value="NUDIX_Ap4A_Nudt2"/>
    <property type="match status" value="1"/>
</dbReference>
<organism evidence="7 8">
    <name type="scientific">Pyrobaculum arsenaticum</name>
    <dbReference type="NCBI Taxonomy" id="121277"/>
    <lineage>
        <taxon>Archaea</taxon>
        <taxon>Thermoproteota</taxon>
        <taxon>Thermoprotei</taxon>
        <taxon>Thermoproteales</taxon>
        <taxon>Thermoproteaceae</taxon>
        <taxon>Pyrobaculum</taxon>
    </lineage>
</organism>
<evidence type="ECO:0000256" key="5">
    <source>
        <dbReference type="ARBA" id="ARBA00032644"/>
    </source>
</evidence>
<dbReference type="Proteomes" id="UP000554766">
    <property type="component" value="Unassembled WGS sequence"/>
</dbReference>
<dbReference type="PANTHER" id="PTHR21340:SF0">
    <property type="entry name" value="BIS(5'-NUCLEOSYL)-TETRAPHOSPHATASE [ASYMMETRICAL]"/>
    <property type="match status" value="1"/>
</dbReference>
<dbReference type="InterPro" id="IPR003565">
    <property type="entry name" value="Tetra_PHTase"/>
</dbReference>
<gene>
    <name evidence="7" type="ORF">HC235_09025</name>
</gene>
<dbReference type="GeneID" id="5055493"/>
<dbReference type="PANTHER" id="PTHR21340">
    <property type="entry name" value="DIADENOSINE 5,5-P1,P4-TETRAPHOSPHATE PYROPHOSPHOHYDROLASE MUTT"/>
    <property type="match status" value="1"/>
</dbReference>
<reference evidence="7 8" key="1">
    <citation type="journal article" date="2020" name="Nat. Commun.">
        <title>The structures of two archaeal type IV pili illuminate evolutionary relationships.</title>
        <authorList>
            <person name="Wang F."/>
            <person name="Baquero D.P."/>
            <person name="Su Z."/>
            <person name="Beltran L.C."/>
            <person name="Prangishvili D."/>
            <person name="Krupovic M."/>
            <person name="Egelman E.H."/>
        </authorList>
    </citation>
    <scope>NUCLEOTIDE SEQUENCE [LARGE SCALE GENOMIC DNA]</scope>
    <source>
        <strain evidence="7 8">2GA</strain>
    </source>
</reference>
<comment type="similarity">
    <text evidence="1">Belongs to the Nudix hydrolase family.</text>
</comment>
<evidence type="ECO:0000256" key="3">
    <source>
        <dbReference type="ARBA" id="ARBA00022741"/>
    </source>
</evidence>
<dbReference type="InterPro" id="IPR015797">
    <property type="entry name" value="NUDIX_hydrolase-like_dom_sf"/>
</dbReference>
<dbReference type="GO" id="GO:0004081">
    <property type="term" value="F:bis(5'-nucleosyl)-tetraphosphatase (asymmetrical) activity"/>
    <property type="evidence" value="ECO:0007669"/>
    <property type="project" value="TreeGrafter"/>
</dbReference>
<evidence type="ECO:0000256" key="2">
    <source>
        <dbReference type="ARBA" id="ARBA00018911"/>
    </source>
</evidence>
<dbReference type="PRINTS" id="PR00502">
    <property type="entry name" value="NUDIXFAMILY"/>
</dbReference>
<protein>
    <recommendedName>
        <fullName evidence="2">Bis(5'-nucleosyl)-tetraphosphatase [asymmetrical]</fullName>
    </recommendedName>
    <alternativeName>
        <fullName evidence="5">Diadenosine 5',5'''-P1,P4-tetraphosphate asymmetrical hydrolase</fullName>
    </alternativeName>
</protein>
<dbReference type="AlphaFoldDB" id="A0A7L4PC91"/>
<feature type="domain" description="Nudix hydrolase" evidence="6">
    <location>
        <begin position="1"/>
        <end position="131"/>
    </location>
</feature>
<dbReference type="PROSITE" id="PS51462">
    <property type="entry name" value="NUDIX"/>
    <property type="match status" value="1"/>
</dbReference>
<dbReference type="PROSITE" id="PS00893">
    <property type="entry name" value="NUDIX_BOX"/>
    <property type="match status" value="1"/>
</dbReference>
<dbReference type="SUPFAM" id="SSF55811">
    <property type="entry name" value="Nudix"/>
    <property type="match status" value="1"/>
</dbReference>
<dbReference type="GO" id="GO:0006754">
    <property type="term" value="P:ATP biosynthetic process"/>
    <property type="evidence" value="ECO:0007669"/>
    <property type="project" value="TreeGrafter"/>
</dbReference>
<dbReference type="InterPro" id="IPR020476">
    <property type="entry name" value="Nudix_hydrolase"/>
</dbReference>
<dbReference type="GO" id="GO:0006167">
    <property type="term" value="P:AMP biosynthetic process"/>
    <property type="evidence" value="ECO:0007669"/>
    <property type="project" value="TreeGrafter"/>
</dbReference>
<accession>A0A7L4PC91</accession>
<dbReference type="GO" id="GO:0000166">
    <property type="term" value="F:nucleotide binding"/>
    <property type="evidence" value="ECO:0007669"/>
    <property type="project" value="UniProtKB-KW"/>
</dbReference>
<dbReference type="EMBL" id="JAAVJF010000004">
    <property type="protein sequence ID" value="NYR16067.1"/>
    <property type="molecule type" value="Genomic_DNA"/>
</dbReference>
<keyword evidence="3" id="KW-0547">Nucleotide-binding</keyword>
<name>A0A7L4PC91_9CREN</name>
<dbReference type="InterPro" id="IPR051325">
    <property type="entry name" value="Nudix_hydrolase_domain"/>
</dbReference>
<evidence type="ECO:0000313" key="7">
    <source>
        <dbReference type="EMBL" id="NYR16067.1"/>
    </source>
</evidence>
<keyword evidence="4" id="KW-0378">Hydrolase</keyword>